<keyword evidence="3" id="KW-1185">Reference proteome</keyword>
<sequence>MHTAAAAADDDHKDVGRTALTAEPPRTTPLVKRWLVQRQQQQQQRSSSNNTNNSNISNSSRRNSTNGSNSSSNCSNSTNSSSCSTNNNSNSSSRTAQATNCKRTINISANKRRTLSETYKTATLPHVTAASRRRRDLTAPHKPRSRPVLGNSFKLPDCFPGRTGLITLGNISQCRT</sequence>
<dbReference type="EMBL" id="BLXT01003087">
    <property type="protein sequence ID" value="GFO00414.1"/>
    <property type="molecule type" value="Genomic_DNA"/>
</dbReference>
<organism evidence="2 3">
    <name type="scientific">Plakobranchus ocellatus</name>
    <dbReference type="NCBI Taxonomy" id="259542"/>
    <lineage>
        <taxon>Eukaryota</taxon>
        <taxon>Metazoa</taxon>
        <taxon>Spiralia</taxon>
        <taxon>Lophotrochozoa</taxon>
        <taxon>Mollusca</taxon>
        <taxon>Gastropoda</taxon>
        <taxon>Heterobranchia</taxon>
        <taxon>Euthyneura</taxon>
        <taxon>Panpulmonata</taxon>
        <taxon>Sacoglossa</taxon>
        <taxon>Placobranchoidea</taxon>
        <taxon>Plakobranchidae</taxon>
        <taxon>Plakobranchus</taxon>
    </lineage>
</organism>
<feature type="compositionally biased region" description="Low complexity" evidence="1">
    <location>
        <begin position="37"/>
        <end position="95"/>
    </location>
</feature>
<evidence type="ECO:0000256" key="1">
    <source>
        <dbReference type="SAM" id="MobiDB-lite"/>
    </source>
</evidence>
<name>A0AAV4A1F1_9GAST</name>
<evidence type="ECO:0000313" key="2">
    <source>
        <dbReference type="EMBL" id="GFO00414.1"/>
    </source>
</evidence>
<gene>
    <name evidence="2" type="ORF">PoB_002691900</name>
</gene>
<dbReference type="AlphaFoldDB" id="A0AAV4A1F1"/>
<feature type="region of interest" description="Disordered" evidence="1">
    <location>
        <begin position="1"/>
        <end position="98"/>
    </location>
</feature>
<dbReference type="Proteomes" id="UP000735302">
    <property type="component" value="Unassembled WGS sequence"/>
</dbReference>
<proteinExistence type="predicted"/>
<comment type="caution">
    <text evidence="2">The sequence shown here is derived from an EMBL/GenBank/DDBJ whole genome shotgun (WGS) entry which is preliminary data.</text>
</comment>
<evidence type="ECO:0000313" key="3">
    <source>
        <dbReference type="Proteomes" id="UP000735302"/>
    </source>
</evidence>
<reference evidence="2 3" key="1">
    <citation type="journal article" date="2021" name="Elife">
        <title>Chloroplast acquisition without the gene transfer in kleptoplastic sea slugs, Plakobranchus ocellatus.</title>
        <authorList>
            <person name="Maeda T."/>
            <person name="Takahashi S."/>
            <person name="Yoshida T."/>
            <person name="Shimamura S."/>
            <person name="Takaki Y."/>
            <person name="Nagai Y."/>
            <person name="Toyoda A."/>
            <person name="Suzuki Y."/>
            <person name="Arimoto A."/>
            <person name="Ishii H."/>
            <person name="Satoh N."/>
            <person name="Nishiyama T."/>
            <person name="Hasebe M."/>
            <person name="Maruyama T."/>
            <person name="Minagawa J."/>
            <person name="Obokata J."/>
            <person name="Shigenobu S."/>
        </authorList>
    </citation>
    <scope>NUCLEOTIDE SEQUENCE [LARGE SCALE GENOMIC DNA]</scope>
</reference>
<accession>A0AAV4A1F1</accession>
<protein>
    <submittedName>
        <fullName evidence="2">Uncharacterized protein</fullName>
    </submittedName>
</protein>